<protein>
    <submittedName>
        <fullName evidence="2">Uncharacterized protein</fullName>
    </submittedName>
</protein>
<evidence type="ECO:0000313" key="2">
    <source>
        <dbReference type="EMBL" id="PNG26547.1"/>
    </source>
</evidence>
<proteinExistence type="predicted"/>
<comment type="caution">
    <text evidence="2">The sequence shown here is derived from an EMBL/GenBank/DDBJ whole genome shotgun (WGS) entry which is preliminary data.</text>
</comment>
<dbReference type="AlphaFoldDB" id="A0A2J7TII5"/>
<gene>
    <name evidence="2" type="ORF">CR492_07595</name>
</gene>
<dbReference type="Proteomes" id="UP000236286">
    <property type="component" value="Unassembled WGS sequence"/>
</dbReference>
<feature type="region of interest" description="Disordered" evidence="1">
    <location>
        <begin position="43"/>
        <end position="69"/>
    </location>
</feature>
<accession>A0A2J7TII5</accession>
<name>A0A2J7TII5_METSI</name>
<evidence type="ECO:0000256" key="1">
    <source>
        <dbReference type="SAM" id="MobiDB-lite"/>
    </source>
</evidence>
<organism evidence="2 3">
    <name type="scientific">Methylocella silvestris</name>
    <dbReference type="NCBI Taxonomy" id="199596"/>
    <lineage>
        <taxon>Bacteria</taxon>
        <taxon>Pseudomonadati</taxon>
        <taxon>Pseudomonadota</taxon>
        <taxon>Alphaproteobacteria</taxon>
        <taxon>Hyphomicrobiales</taxon>
        <taxon>Beijerinckiaceae</taxon>
        <taxon>Methylocella</taxon>
    </lineage>
</organism>
<reference evidence="2 3" key="1">
    <citation type="submission" date="2017-10" db="EMBL/GenBank/DDBJ databases">
        <title>Genome announcement of Methylocella silvestris TVC from permafrost.</title>
        <authorList>
            <person name="Wang J."/>
            <person name="Geng K."/>
            <person name="Ul-Haque F."/>
            <person name="Crombie A.T."/>
            <person name="Street L.E."/>
            <person name="Wookey P.A."/>
            <person name="Murrell J.C."/>
            <person name="Pratscher J."/>
        </authorList>
    </citation>
    <scope>NUCLEOTIDE SEQUENCE [LARGE SCALE GENOMIC DNA]</scope>
    <source>
        <strain evidence="2 3">TVC</strain>
    </source>
</reference>
<sequence length="69" mass="7637">MGELLAFKLPARKSRISRPSKSGEILFFTGVRREVMAETANFRRRKASPHEEAIAAAASSRHGETHAQS</sequence>
<evidence type="ECO:0000313" key="3">
    <source>
        <dbReference type="Proteomes" id="UP000236286"/>
    </source>
</evidence>
<dbReference type="EMBL" id="PDZR01000006">
    <property type="protein sequence ID" value="PNG26547.1"/>
    <property type="molecule type" value="Genomic_DNA"/>
</dbReference>